<dbReference type="EMBL" id="CADCUW010000423">
    <property type="protein sequence ID" value="CAA9435478.1"/>
    <property type="molecule type" value="Genomic_DNA"/>
</dbReference>
<protein>
    <submittedName>
        <fullName evidence="1">Uncharacterized protein</fullName>
    </submittedName>
</protein>
<dbReference type="AlphaFoldDB" id="A0A6J4Q6M5"/>
<evidence type="ECO:0000313" key="1">
    <source>
        <dbReference type="EMBL" id="CAA9435478.1"/>
    </source>
</evidence>
<reference evidence="1" key="1">
    <citation type="submission" date="2020-02" db="EMBL/GenBank/DDBJ databases">
        <authorList>
            <person name="Meier V. D."/>
        </authorList>
    </citation>
    <scope>NUCLEOTIDE SEQUENCE</scope>
    <source>
        <strain evidence="1">AVDCRST_MAG01</strain>
    </source>
</reference>
<organism evidence="1">
    <name type="scientific">uncultured Rubrobacteraceae bacterium</name>
    <dbReference type="NCBI Taxonomy" id="349277"/>
    <lineage>
        <taxon>Bacteria</taxon>
        <taxon>Bacillati</taxon>
        <taxon>Actinomycetota</taxon>
        <taxon>Rubrobacteria</taxon>
        <taxon>Rubrobacterales</taxon>
        <taxon>Rubrobacteraceae</taxon>
        <taxon>environmental samples</taxon>
    </lineage>
</organism>
<name>A0A6J4Q6M5_9ACTN</name>
<proteinExistence type="predicted"/>
<gene>
    <name evidence="1" type="ORF">AVDCRST_MAG01-01-3228</name>
</gene>
<sequence length="38" mass="4054">MSAASALYKTSEPESLHFLRRYRPLVGVSSVTTGAGRG</sequence>
<accession>A0A6J4Q6M5</accession>